<dbReference type="Gene3D" id="3.40.50.1460">
    <property type="match status" value="1"/>
</dbReference>
<reference evidence="2" key="1">
    <citation type="journal article" date="2014" name="Front. Microbiol.">
        <title>High frequency of phylogenetically diverse reductive dehalogenase-homologous genes in deep subseafloor sedimentary metagenomes.</title>
        <authorList>
            <person name="Kawai M."/>
            <person name="Futagami T."/>
            <person name="Toyoda A."/>
            <person name="Takaki Y."/>
            <person name="Nishi S."/>
            <person name="Hori S."/>
            <person name="Arai W."/>
            <person name="Tsubouchi T."/>
            <person name="Morono Y."/>
            <person name="Uchiyama I."/>
            <person name="Ito T."/>
            <person name="Fujiyama A."/>
            <person name="Inagaki F."/>
            <person name="Takami H."/>
        </authorList>
    </citation>
    <scope>NUCLEOTIDE SEQUENCE</scope>
    <source>
        <strain evidence="2">Expedition CK06-06</strain>
    </source>
</reference>
<proteinExistence type="predicted"/>
<name>X1CZZ1_9ZZZZ</name>
<dbReference type="GO" id="GO:0006508">
    <property type="term" value="P:proteolysis"/>
    <property type="evidence" value="ECO:0007669"/>
    <property type="project" value="InterPro"/>
</dbReference>
<gene>
    <name evidence="2" type="ORF">S01H4_41341</name>
</gene>
<dbReference type="GO" id="GO:0008234">
    <property type="term" value="F:cysteine-type peptidase activity"/>
    <property type="evidence" value="ECO:0007669"/>
    <property type="project" value="InterPro"/>
</dbReference>
<protein>
    <recommendedName>
        <fullName evidence="1">Gingipain domain-containing protein</fullName>
    </recommendedName>
</protein>
<comment type="caution">
    <text evidence="2">The sequence shown here is derived from an EMBL/GenBank/DDBJ whole genome shotgun (WGS) entry which is preliminary data.</text>
</comment>
<evidence type="ECO:0000313" key="2">
    <source>
        <dbReference type="EMBL" id="GAG98442.1"/>
    </source>
</evidence>
<sequence length="178" mass="19331">SLAAQRLYYSPDYTPGEFRSLVNQVWDDGNGLIMFTGHSSIHQWAHEILFHLEDVPGLDNGGRLPVVLEMTCFTGSFQIHDFPTLDEDLLRQPGGGAVAVWGATGLGIATGHHWLAEGFMETIYQDGISEIGSAALAGKLNLAAVGSNPDLIDTFTLLGDPATKLERSYQIYVPITKN</sequence>
<dbReference type="SUPFAM" id="SSF52129">
    <property type="entry name" value="Caspase-like"/>
    <property type="match status" value="1"/>
</dbReference>
<accession>X1CZZ1</accession>
<dbReference type="EMBL" id="BART01022603">
    <property type="protein sequence ID" value="GAG98442.1"/>
    <property type="molecule type" value="Genomic_DNA"/>
</dbReference>
<organism evidence="2">
    <name type="scientific">marine sediment metagenome</name>
    <dbReference type="NCBI Taxonomy" id="412755"/>
    <lineage>
        <taxon>unclassified sequences</taxon>
        <taxon>metagenomes</taxon>
        <taxon>ecological metagenomes</taxon>
    </lineage>
</organism>
<dbReference type="InterPro" id="IPR001769">
    <property type="entry name" value="Gingipain"/>
</dbReference>
<dbReference type="InterPro" id="IPR029030">
    <property type="entry name" value="Caspase-like_dom_sf"/>
</dbReference>
<evidence type="ECO:0000259" key="1">
    <source>
        <dbReference type="Pfam" id="PF01364"/>
    </source>
</evidence>
<feature type="non-terminal residue" evidence="2">
    <location>
        <position position="1"/>
    </location>
</feature>
<feature type="domain" description="Gingipain" evidence="1">
    <location>
        <begin position="17"/>
        <end position="165"/>
    </location>
</feature>
<dbReference type="AlphaFoldDB" id="X1CZZ1"/>
<dbReference type="Pfam" id="PF01364">
    <property type="entry name" value="Peptidase_C25"/>
    <property type="match status" value="1"/>
</dbReference>